<sequence length="133" mass="15222">MLQYFGLINSYTVYENVELPLIYSKRKKKKELILDILKKLDIIEKKDKLPRELSGGQNQRVAIARALVNNPQIILADEPTGALDKDTSQQVMDILIELNKQGKTVIIVTHDENISNQCNKIIRIEDGYIKSIE</sequence>
<dbReference type="PANTHER" id="PTHR42798:SF2">
    <property type="entry name" value="ABC TRANSPORTER ATP-BINDING PROTEIN MG467-RELATED"/>
    <property type="match status" value="1"/>
</dbReference>
<dbReference type="STRING" id="1351755.CCH01_05450"/>
<dbReference type="InterPro" id="IPR027417">
    <property type="entry name" value="P-loop_NTPase"/>
</dbReference>
<proteinExistence type="predicted"/>
<dbReference type="SUPFAM" id="SSF52540">
    <property type="entry name" value="P-loop containing nucleoside triphosphate hydrolases"/>
    <property type="match status" value="1"/>
</dbReference>
<reference evidence="3" key="1">
    <citation type="submission" date="2017-03" db="EMBL/GenBank/DDBJ databases">
        <authorList>
            <person name="Falquet L."/>
            <person name="Falquet L."/>
        </authorList>
    </citation>
    <scope>NUCLEOTIDE SEQUENCE [LARGE SCALE GENOMIC DNA]</scope>
</reference>
<keyword evidence="3" id="KW-1185">Reference proteome</keyword>
<evidence type="ECO:0000313" key="3">
    <source>
        <dbReference type="Proteomes" id="UP000190476"/>
    </source>
</evidence>
<dbReference type="GO" id="GO:0016887">
    <property type="term" value="F:ATP hydrolysis activity"/>
    <property type="evidence" value="ECO:0007669"/>
    <property type="project" value="InterPro"/>
</dbReference>
<evidence type="ECO:0000259" key="1">
    <source>
        <dbReference type="Pfam" id="PF00005"/>
    </source>
</evidence>
<dbReference type="InterPro" id="IPR003439">
    <property type="entry name" value="ABC_transporter-like_ATP-bd"/>
</dbReference>
<dbReference type="Pfam" id="PF00005">
    <property type="entry name" value="ABC_tran"/>
    <property type="match status" value="1"/>
</dbReference>
<dbReference type="PANTHER" id="PTHR42798">
    <property type="entry name" value="LIPOPROTEIN-RELEASING SYSTEM ATP-BINDING PROTEIN LOLD"/>
    <property type="match status" value="1"/>
</dbReference>
<evidence type="ECO:0000313" key="2">
    <source>
        <dbReference type="EMBL" id="SLK13816.1"/>
    </source>
</evidence>
<dbReference type="AlphaFoldDB" id="S6FJY1"/>
<protein>
    <submittedName>
        <fullName evidence="2">Putative Phosphonate-transporting ATPase</fullName>
    </submittedName>
</protein>
<accession>S6FJY1</accession>
<organism evidence="2 3">
    <name type="scientific">Clostridium chauvoei JF4335</name>
    <dbReference type="NCBI Taxonomy" id="1351755"/>
    <lineage>
        <taxon>Bacteria</taxon>
        <taxon>Bacillati</taxon>
        <taxon>Bacillota</taxon>
        <taxon>Clostridia</taxon>
        <taxon>Eubacteriales</taxon>
        <taxon>Clostridiaceae</taxon>
        <taxon>Clostridium</taxon>
    </lineage>
</organism>
<dbReference type="GO" id="GO:0005524">
    <property type="term" value="F:ATP binding"/>
    <property type="evidence" value="ECO:0007669"/>
    <property type="project" value="InterPro"/>
</dbReference>
<dbReference type="Proteomes" id="UP000190476">
    <property type="component" value="Chromosome I"/>
</dbReference>
<dbReference type="Gene3D" id="3.40.50.300">
    <property type="entry name" value="P-loop containing nucleotide triphosphate hydrolases"/>
    <property type="match status" value="1"/>
</dbReference>
<feature type="domain" description="ABC transporter" evidence="1">
    <location>
        <begin position="3"/>
        <end position="80"/>
    </location>
</feature>
<gene>
    <name evidence="2" type="ORF">CCH01_05450</name>
</gene>
<name>S6FJY1_9CLOT</name>
<dbReference type="EMBL" id="LT799839">
    <property type="protein sequence ID" value="SLK13816.1"/>
    <property type="molecule type" value="Genomic_DNA"/>
</dbReference>